<evidence type="ECO:0000313" key="3">
    <source>
        <dbReference type="Proteomes" id="UP000321944"/>
    </source>
</evidence>
<dbReference type="GO" id="GO:0006355">
    <property type="term" value="P:regulation of DNA-templated transcription"/>
    <property type="evidence" value="ECO:0007669"/>
    <property type="project" value="InterPro"/>
</dbReference>
<dbReference type="EMBL" id="AP019842">
    <property type="protein sequence ID" value="BBM55968.1"/>
    <property type="molecule type" value="Genomic_DNA"/>
</dbReference>
<sequence>MENKKNISFKVDSELHKNIKLKATNMGIGIKEYILNLIKKDLESEEK</sequence>
<evidence type="ECO:0000313" key="2">
    <source>
        <dbReference type="EMBL" id="BBM55968.1"/>
    </source>
</evidence>
<reference evidence="1 3" key="1">
    <citation type="submission" date="2019-07" db="EMBL/GenBank/DDBJ databases">
        <title>Complete Genome Sequence of Leptotrichia wadei Strain JMUB3936.</title>
        <authorList>
            <person name="Watanabe S."/>
            <person name="Cui L."/>
        </authorList>
    </citation>
    <scope>NUCLEOTIDE SEQUENCE [LARGE SCALE GENOMIC DNA]</scope>
    <source>
        <strain evidence="1 3">JMUB3936</strain>
        <plasmid evidence="2">pJMUB3934p1</plasmid>
        <plasmid evidence="3">pjmub3934p1 dna</plasmid>
    </source>
</reference>
<geneLocation type="plasmid" evidence="2">
    <name>pJMUB3934p1</name>
</geneLocation>
<dbReference type="Proteomes" id="UP000321944">
    <property type="component" value="Plasmid pJMUB3934p1"/>
</dbReference>
<dbReference type="EMBL" id="AP019841">
    <property type="protein sequence ID" value="BBM55106.1"/>
    <property type="molecule type" value="Genomic_DNA"/>
</dbReference>
<accession>A0A510KU05</accession>
<dbReference type="Gene3D" id="1.10.1220.10">
    <property type="entry name" value="Met repressor-like"/>
    <property type="match status" value="1"/>
</dbReference>
<gene>
    <name evidence="1" type="ORF">JMUB3936_1390</name>
    <name evidence="2" type="ORF">JMUB3936_p1040</name>
</gene>
<geneLocation type="plasmid" evidence="3">
    <name>pjmub3934p1 dna</name>
</geneLocation>
<dbReference type="AlphaFoldDB" id="A0A510KU05"/>
<organism evidence="1 3">
    <name type="scientific">Leptotrichia wadei</name>
    <dbReference type="NCBI Taxonomy" id="157687"/>
    <lineage>
        <taxon>Bacteria</taxon>
        <taxon>Fusobacteriati</taxon>
        <taxon>Fusobacteriota</taxon>
        <taxon>Fusobacteriia</taxon>
        <taxon>Fusobacteriales</taxon>
        <taxon>Leptotrichiaceae</taxon>
        <taxon>Leptotrichia</taxon>
    </lineage>
</organism>
<dbReference type="Proteomes" id="UP000321944">
    <property type="component" value="Chromosome"/>
</dbReference>
<protein>
    <submittedName>
        <fullName evidence="1">Uncharacterized protein</fullName>
    </submittedName>
</protein>
<name>A0A510KU05_9FUSO</name>
<dbReference type="RefSeq" id="WP_172617452.1">
    <property type="nucleotide sequence ID" value="NZ_AP019841.1"/>
</dbReference>
<proteinExistence type="predicted"/>
<keyword evidence="2" id="KW-0614">Plasmid</keyword>
<dbReference type="InterPro" id="IPR013321">
    <property type="entry name" value="Arc_rbn_hlx_hlx"/>
</dbReference>
<evidence type="ECO:0000313" key="1">
    <source>
        <dbReference type="EMBL" id="BBM55106.1"/>
    </source>
</evidence>